<comment type="caution">
    <text evidence="2">The sequence shown here is derived from an EMBL/GenBank/DDBJ whole genome shotgun (WGS) entry which is preliminary data.</text>
</comment>
<keyword evidence="1" id="KW-0472">Membrane</keyword>
<gene>
    <name evidence="2" type="ORF">GCM10011390_34530</name>
</gene>
<dbReference type="AlphaFoldDB" id="A0A917E8Z7"/>
<accession>A0A917E8Z7</accession>
<dbReference type="Proteomes" id="UP000644699">
    <property type="component" value="Unassembled WGS sequence"/>
</dbReference>
<name>A0A917E8Z7_9HYPH</name>
<feature type="transmembrane region" description="Helical" evidence="1">
    <location>
        <begin position="78"/>
        <end position="97"/>
    </location>
</feature>
<keyword evidence="1" id="KW-0812">Transmembrane</keyword>
<protein>
    <submittedName>
        <fullName evidence="2">Membrane protein</fullName>
    </submittedName>
</protein>
<dbReference type="EMBL" id="BMIQ01000005">
    <property type="protein sequence ID" value="GGE12480.1"/>
    <property type="molecule type" value="Genomic_DNA"/>
</dbReference>
<reference evidence="2" key="2">
    <citation type="submission" date="2020-09" db="EMBL/GenBank/DDBJ databases">
        <authorList>
            <person name="Sun Q."/>
            <person name="Zhou Y."/>
        </authorList>
    </citation>
    <scope>NUCLEOTIDE SEQUENCE</scope>
    <source>
        <strain evidence="2">CGMCC 1.15367</strain>
    </source>
</reference>
<evidence type="ECO:0000313" key="2">
    <source>
        <dbReference type="EMBL" id="GGE12480.1"/>
    </source>
</evidence>
<keyword evidence="1" id="KW-1133">Transmembrane helix</keyword>
<reference evidence="2" key="1">
    <citation type="journal article" date="2014" name="Int. J. Syst. Evol. Microbiol.">
        <title>Complete genome sequence of Corynebacterium casei LMG S-19264T (=DSM 44701T), isolated from a smear-ripened cheese.</title>
        <authorList>
            <consortium name="US DOE Joint Genome Institute (JGI-PGF)"/>
            <person name="Walter F."/>
            <person name="Albersmeier A."/>
            <person name="Kalinowski J."/>
            <person name="Ruckert C."/>
        </authorList>
    </citation>
    <scope>NUCLEOTIDE SEQUENCE</scope>
    <source>
        <strain evidence="2">CGMCC 1.15367</strain>
    </source>
</reference>
<dbReference type="InterPro" id="IPR041916">
    <property type="entry name" value="Anti_sigma_zinc_sf"/>
</dbReference>
<proteinExistence type="predicted"/>
<organism evidence="2 3">
    <name type="scientific">Aureimonas endophytica</name>
    <dbReference type="NCBI Taxonomy" id="2027858"/>
    <lineage>
        <taxon>Bacteria</taxon>
        <taxon>Pseudomonadati</taxon>
        <taxon>Pseudomonadota</taxon>
        <taxon>Alphaproteobacteria</taxon>
        <taxon>Hyphomicrobiales</taxon>
        <taxon>Aurantimonadaceae</taxon>
        <taxon>Aureimonas</taxon>
    </lineage>
</organism>
<evidence type="ECO:0000313" key="3">
    <source>
        <dbReference type="Proteomes" id="UP000644699"/>
    </source>
</evidence>
<dbReference type="Gene3D" id="1.10.10.1320">
    <property type="entry name" value="Anti-sigma factor, zinc-finger domain"/>
    <property type="match status" value="1"/>
</dbReference>
<sequence>MLLAAYLDGELSPGELVAFEARLADESALRRDCEDLAALSGAVRRSLAETPVPAGLGARLAEGLGAAEPVPPRQVPRWLPLAAVLLIGLFAGGLLGYGAGLRHEAGGGLSAEGAAIDAIYAGHLRGLAAPQPFDIASSDRHVVKPWFNGRTVIAPDAPDLAPEGFPLAGGRVDVVGGEKVPTLVYRRREHVISVTILPRRDEAEAAPPRRAGSTIERWDVGDLSYFAVSDLNAVELRQFAQLFRARTAPAG</sequence>
<evidence type="ECO:0000256" key="1">
    <source>
        <dbReference type="SAM" id="Phobius"/>
    </source>
</evidence>
<keyword evidence="3" id="KW-1185">Reference proteome</keyword>